<reference evidence="1 2" key="2">
    <citation type="submission" date="2020-04" db="EMBL/GenBank/DDBJ databases">
        <authorList>
            <person name="Fomenkov A."/>
            <person name="Anton B.P."/>
            <person name="Roberts R.J."/>
        </authorList>
    </citation>
    <scope>NUCLEOTIDE SEQUENCE [LARGE SCALE GENOMIC DNA]</scope>
    <source>
        <strain evidence="1 2">S2</strain>
    </source>
</reference>
<dbReference type="Proteomes" id="UP000501868">
    <property type="component" value="Chromosome"/>
</dbReference>
<evidence type="ECO:0000313" key="2">
    <source>
        <dbReference type="Proteomes" id="UP000501868"/>
    </source>
</evidence>
<dbReference type="InterPro" id="IPR020140">
    <property type="entry name" value="Uncharacterised_YusG"/>
</dbReference>
<gene>
    <name evidence="1" type="ORF">HFZ78_30290</name>
</gene>
<dbReference type="Pfam" id="PF10830">
    <property type="entry name" value="DUF2553"/>
    <property type="match status" value="1"/>
</dbReference>
<name>A0A6H1PA42_PRIMG</name>
<evidence type="ECO:0000313" key="1">
    <source>
        <dbReference type="EMBL" id="QIZ10480.1"/>
    </source>
</evidence>
<reference evidence="1 2" key="1">
    <citation type="submission" date="2020-04" db="EMBL/GenBank/DDBJ databases">
        <title>Genome-Wide Identification of 5-Methylcytosine Sites in Bacterial Genomes By High-Throughput Sequencing of MspJI Restriction Fragments.</title>
        <authorList>
            <person name="Wu V."/>
        </authorList>
    </citation>
    <scope>NUCLEOTIDE SEQUENCE [LARGE SCALE GENOMIC DNA]</scope>
    <source>
        <strain evidence="1 2">S2</strain>
    </source>
</reference>
<proteinExistence type="predicted"/>
<organism evidence="1 2">
    <name type="scientific">Priestia megaterium</name>
    <name type="common">Bacillus megaterium</name>
    <dbReference type="NCBI Taxonomy" id="1404"/>
    <lineage>
        <taxon>Bacteria</taxon>
        <taxon>Bacillati</taxon>
        <taxon>Bacillota</taxon>
        <taxon>Bacilli</taxon>
        <taxon>Bacillales</taxon>
        <taxon>Bacillaceae</taxon>
        <taxon>Priestia</taxon>
    </lineage>
</organism>
<sequence length="79" mass="9214">MTLKQQRVDVTDRVIGKMKNGEMELFLDNTPIGKMMLSDHMQVELEHHFEVDQQKIYQHVTTTENPNAKYTDCDDGGWC</sequence>
<protein>
    <submittedName>
        <fullName evidence="1">YusG family protein</fullName>
    </submittedName>
</protein>
<accession>A0A6H1PA42</accession>
<dbReference type="EMBL" id="CP051128">
    <property type="protein sequence ID" value="QIZ10480.1"/>
    <property type="molecule type" value="Genomic_DNA"/>
</dbReference>
<dbReference type="AlphaFoldDB" id="A0A6H1PA42"/>